<evidence type="ECO:0000256" key="3">
    <source>
        <dbReference type="ARBA" id="ARBA00023239"/>
    </source>
</evidence>
<keyword evidence="3" id="KW-0456">Lyase</keyword>
<proteinExistence type="predicted"/>
<feature type="coiled-coil region" evidence="5">
    <location>
        <begin position="213"/>
        <end position="244"/>
    </location>
</feature>
<reference evidence="8" key="2">
    <citation type="submission" date="2025-09" db="UniProtKB">
        <authorList>
            <consortium name="Ensembl"/>
        </authorList>
    </citation>
    <scope>IDENTIFICATION</scope>
</reference>
<evidence type="ECO:0000256" key="2">
    <source>
        <dbReference type="ARBA" id="ARBA00022741"/>
    </source>
</evidence>
<dbReference type="PANTHER" id="PTHR11920:SF483">
    <property type="entry name" value="GUANYLATE CYCLASE"/>
    <property type="match status" value="1"/>
</dbReference>
<dbReference type="GO" id="GO:0004672">
    <property type="term" value="F:protein kinase activity"/>
    <property type="evidence" value="ECO:0007669"/>
    <property type="project" value="InterPro"/>
</dbReference>
<dbReference type="GO" id="GO:0005524">
    <property type="term" value="F:ATP binding"/>
    <property type="evidence" value="ECO:0007669"/>
    <property type="project" value="InterPro"/>
</dbReference>
<dbReference type="Ensembl" id="ENSPLAT00000005143.1">
    <property type="protein sequence ID" value="ENSPLAP00000023750.1"/>
    <property type="gene ID" value="ENSPLAG00000009374.1"/>
</dbReference>
<dbReference type="PROSITE" id="PS50011">
    <property type="entry name" value="PROTEIN_KINASE_DOM"/>
    <property type="match status" value="1"/>
</dbReference>
<sequence length="258" mass="29269">MRDVQNEHLTRFIGACIDPPNICIVTEYCPRGSLQVPSPWTGSSSCAPPGLQVGQTLSTHLRPQGMVFLHNSVIVSHGKLKSSNCVVDKRFVLKITDYGLTSFRSDPDCLWVAPELLRMESPPLQGTQKGDVYSFGIILQEVALRRGAFYLERALLSPKGKPQRDHRVSPSPNESKPELGQLMQRCWAEEPTERPDFNHIRLLLRKHGTNNILDNLLSRMEQYANNLEELVEERTQAYHEEKRKAEALLYQILPQSVL</sequence>
<name>A0A3B3VD92_9TELE</name>
<dbReference type="GO" id="GO:0004383">
    <property type="term" value="F:guanylate cyclase activity"/>
    <property type="evidence" value="ECO:0007669"/>
    <property type="project" value="UniProtKB-EC"/>
</dbReference>
<evidence type="ECO:0000259" key="7">
    <source>
        <dbReference type="PROSITE" id="PS50011"/>
    </source>
</evidence>
<dbReference type="InterPro" id="IPR000719">
    <property type="entry name" value="Prot_kinase_dom"/>
</dbReference>
<dbReference type="GO" id="GO:0001653">
    <property type="term" value="F:peptide receptor activity"/>
    <property type="evidence" value="ECO:0007669"/>
    <property type="project" value="TreeGrafter"/>
</dbReference>
<keyword evidence="2" id="KW-0547">Nucleotide-binding</keyword>
<dbReference type="SUPFAM" id="SSF56112">
    <property type="entry name" value="Protein kinase-like (PK-like)"/>
    <property type="match status" value="1"/>
</dbReference>
<feature type="domain" description="Protein kinase" evidence="7">
    <location>
        <begin position="1"/>
        <end position="210"/>
    </location>
</feature>
<evidence type="ECO:0000256" key="6">
    <source>
        <dbReference type="SAM" id="MobiDB-lite"/>
    </source>
</evidence>
<keyword evidence="5" id="KW-0175">Coiled coil</keyword>
<evidence type="ECO:0000256" key="5">
    <source>
        <dbReference type="SAM" id="Coils"/>
    </source>
</evidence>
<dbReference type="InterPro" id="IPR011009">
    <property type="entry name" value="Kinase-like_dom_sf"/>
</dbReference>
<evidence type="ECO:0000313" key="8">
    <source>
        <dbReference type="Ensembl" id="ENSPLAP00000023750.1"/>
    </source>
</evidence>
<dbReference type="Gene3D" id="3.30.200.20">
    <property type="entry name" value="Phosphorylase Kinase, domain 1"/>
    <property type="match status" value="1"/>
</dbReference>
<evidence type="ECO:0000256" key="4">
    <source>
        <dbReference type="ARBA" id="ARBA00023293"/>
    </source>
</evidence>
<evidence type="ECO:0000313" key="9">
    <source>
        <dbReference type="Proteomes" id="UP000261500"/>
    </source>
</evidence>
<keyword evidence="4" id="KW-0141">cGMP biosynthesis</keyword>
<dbReference type="PANTHER" id="PTHR11920">
    <property type="entry name" value="GUANYLYL CYCLASE"/>
    <property type="match status" value="1"/>
</dbReference>
<dbReference type="GO" id="GO:0007168">
    <property type="term" value="P:receptor guanylyl cyclase signaling pathway"/>
    <property type="evidence" value="ECO:0007669"/>
    <property type="project" value="TreeGrafter"/>
</dbReference>
<dbReference type="InterPro" id="IPR001245">
    <property type="entry name" value="Ser-Thr/Tyr_kinase_cat_dom"/>
</dbReference>
<dbReference type="Gene3D" id="1.10.510.10">
    <property type="entry name" value="Transferase(Phosphotransferase) domain 1"/>
    <property type="match status" value="1"/>
</dbReference>
<protein>
    <recommendedName>
        <fullName evidence="1">guanylate cyclase</fullName>
        <ecNumber evidence="1">4.6.1.2</ecNumber>
    </recommendedName>
</protein>
<dbReference type="AlphaFoldDB" id="A0A3B3VD92"/>
<feature type="region of interest" description="Disordered" evidence="6">
    <location>
        <begin position="160"/>
        <end position="179"/>
    </location>
</feature>
<dbReference type="Gene3D" id="6.10.250.780">
    <property type="match status" value="1"/>
</dbReference>
<reference evidence="8" key="1">
    <citation type="submission" date="2025-08" db="UniProtKB">
        <authorList>
            <consortium name="Ensembl"/>
        </authorList>
    </citation>
    <scope>IDENTIFICATION</scope>
</reference>
<evidence type="ECO:0000256" key="1">
    <source>
        <dbReference type="ARBA" id="ARBA00012202"/>
    </source>
</evidence>
<dbReference type="EC" id="4.6.1.2" evidence="1"/>
<dbReference type="Pfam" id="PF07714">
    <property type="entry name" value="PK_Tyr_Ser-Thr"/>
    <property type="match status" value="1"/>
</dbReference>
<dbReference type="Proteomes" id="UP000261500">
    <property type="component" value="Unplaced"/>
</dbReference>
<dbReference type="InterPro" id="IPR050401">
    <property type="entry name" value="Cyclic_nucleotide_synthase"/>
</dbReference>
<dbReference type="GO" id="GO:0004016">
    <property type="term" value="F:adenylate cyclase activity"/>
    <property type="evidence" value="ECO:0007669"/>
    <property type="project" value="TreeGrafter"/>
</dbReference>
<dbReference type="GeneTree" id="ENSGT00940000156223"/>
<accession>A0A3B3VD92</accession>
<dbReference type="GO" id="GO:0005886">
    <property type="term" value="C:plasma membrane"/>
    <property type="evidence" value="ECO:0007669"/>
    <property type="project" value="TreeGrafter"/>
</dbReference>
<dbReference type="STRING" id="48699.ENSPLAP00000023750"/>
<organism evidence="8 9">
    <name type="scientific">Poecilia latipinna</name>
    <name type="common">sailfin molly</name>
    <dbReference type="NCBI Taxonomy" id="48699"/>
    <lineage>
        <taxon>Eukaryota</taxon>
        <taxon>Metazoa</taxon>
        <taxon>Chordata</taxon>
        <taxon>Craniata</taxon>
        <taxon>Vertebrata</taxon>
        <taxon>Euteleostomi</taxon>
        <taxon>Actinopterygii</taxon>
        <taxon>Neopterygii</taxon>
        <taxon>Teleostei</taxon>
        <taxon>Neoteleostei</taxon>
        <taxon>Acanthomorphata</taxon>
        <taxon>Ovalentaria</taxon>
        <taxon>Atherinomorphae</taxon>
        <taxon>Cyprinodontiformes</taxon>
        <taxon>Poeciliidae</taxon>
        <taxon>Poeciliinae</taxon>
        <taxon>Poecilia</taxon>
    </lineage>
</organism>
<keyword evidence="9" id="KW-1185">Reference proteome</keyword>